<dbReference type="GO" id="GO:0051301">
    <property type="term" value="P:cell division"/>
    <property type="evidence" value="ECO:0007669"/>
    <property type="project" value="UniProtKB-KW"/>
</dbReference>
<gene>
    <name evidence="12" type="primary">Ncaph_1</name>
    <name evidence="12" type="ORF">CHAFRE_R02511</name>
</gene>
<keyword evidence="8" id="KW-0498">Mitosis</keyword>
<evidence type="ECO:0000256" key="6">
    <source>
        <dbReference type="ARBA" id="ARBA00022490"/>
    </source>
</evidence>
<feature type="non-terminal residue" evidence="12">
    <location>
        <position position="1"/>
    </location>
</feature>
<evidence type="ECO:0000256" key="8">
    <source>
        <dbReference type="ARBA" id="ARBA00022776"/>
    </source>
</evidence>
<dbReference type="PANTHER" id="PTHR13108">
    <property type="entry name" value="CONDENSIN COMPLEX SUBUNIT 2"/>
    <property type="match status" value="1"/>
</dbReference>
<dbReference type="Proteomes" id="UP000563107">
    <property type="component" value="Unassembled WGS sequence"/>
</dbReference>
<evidence type="ECO:0000313" key="13">
    <source>
        <dbReference type="Proteomes" id="UP000563107"/>
    </source>
</evidence>
<evidence type="ECO:0000256" key="7">
    <source>
        <dbReference type="ARBA" id="ARBA00022618"/>
    </source>
</evidence>
<keyword evidence="5" id="KW-0158">Chromosome</keyword>
<proteinExistence type="inferred from homology"/>
<dbReference type="AlphaFoldDB" id="A0A7L3E423"/>
<keyword evidence="9" id="KW-0226">DNA condensation</keyword>
<comment type="subcellular location">
    <subcellularLocation>
        <location evidence="1">Chromosome</location>
    </subcellularLocation>
    <subcellularLocation>
        <location evidence="2">Cytoplasm</location>
    </subcellularLocation>
</comment>
<evidence type="ECO:0000256" key="3">
    <source>
        <dbReference type="ARBA" id="ARBA00009471"/>
    </source>
</evidence>
<feature type="non-terminal residue" evidence="12">
    <location>
        <position position="55"/>
    </location>
</feature>
<comment type="similarity">
    <text evidence="3">Belongs to the CND2 (condensin subunit 2) family.</text>
</comment>
<dbReference type="InterPro" id="IPR022816">
    <property type="entry name" value="Condensin_barren_su2"/>
</dbReference>
<dbReference type="GO" id="GO:0007076">
    <property type="term" value="P:mitotic chromosome condensation"/>
    <property type="evidence" value="ECO:0007669"/>
    <property type="project" value="InterPro"/>
</dbReference>
<keyword evidence="10" id="KW-0131">Cell cycle</keyword>
<dbReference type="GO" id="GO:0003682">
    <property type="term" value="F:chromatin binding"/>
    <property type="evidence" value="ECO:0007669"/>
    <property type="project" value="TreeGrafter"/>
</dbReference>
<evidence type="ECO:0000256" key="4">
    <source>
        <dbReference type="ARBA" id="ARBA00016065"/>
    </source>
</evidence>
<dbReference type="EMBL" id="VZTR01005825">
    <property type="protein sequence ID" value="NXT62030.1"/>
    <property type="molecule type" value="Genomic_DNA"/>
</dbReference>
<dbReference type="Pfam" id="PF05786">
    <property type="entry name" value="Cnd2"/>
    <property type="match status" value="1"/>
</dbReference>
<feature type="region of interest" description="Disordered" evidence="11">
    <location>
        <begin position="31"/>
        <end position="55"/>
    </location>
</feature>
<evidence type="ECO:0000313" key="12">
    <source>
        <dbReference type="EMBL" id="NXT62030.1"/>
    </source>
</evidence>
<keyword evidence="6" id="KW-0963">Cytoplasm</keyword>
<evidence type="ECO:0000256" key="10">
    <source>
        <dbReference type="ARBA" id="ARBA00023306"/>
    </source>
</evidence>
<comment type="caution">
    <text evidence="12">The sequence shown here is derived from an EMBL/GenBank/DDBJ whole genome shotgun (WGS) entry which is preliminary data.</text>
</comment>
<evidence type="ECO:0000256" key="9">
    <source>
        <dbReference type="ARBA" id="ARBA00023067"/>
    </source>
</evidence>
<organism evidence="12 13">
    <name type="scientific">Chaetops frenatus</name>
    <name type="common">Rufous rock-jumper</name>
    <dbReference type="NCBI Taxonomy" id="221966"/>
    <lineage>
        <taxon>Eukaryota</taxon>
        <taxon>Metazoa</taxon>
        <taxon>Chordata</taxon>
        <taxon>Craniata</taxon>
        <taxon>Vertebrata</taxon>
        <taxon>Euteleostomi</taxon>
        <taxon>Archelosauria</taxon>
        <taxon>Archosauria</taxon>
        <taxon>Dinosauria</taxon>
        <taxon>Saurischia</taxon>
        <taxon>Theropoda</taxon>
        <taxon>Coelurosauria</taxon>
        <taxon>Aves</taxon>
        <taxon>Neognathae</taxon>
        <taxon>Neoaves</taxon>
        <taxon>Telluraves</taxon>
        <taxon>Australaves</taxon>
        <taxon>Passeriformes</taxon>
        <taxon>Picathartidae</taxon>
        <taxon>Chaetops</taxon>
    </lineage>
</organism>
<sequence>QLAAAALDASAKIYSARVDSIHADTYKVLSSLGRHHDPPKEPDSSQEGGNSLFFF</sequence>
<dbReference type="GO" id="GO:0005737">
    <property type="term" value="C:cytoplasm"/>
    <property type="evidence" value="ECO:0007669"/>
    <property type="project" value="UniProtKB-SubCell"/>
</dbReference>
<protein>
    <recommendedName>
        <fullName evidence="4">Condensin complex subunit 2</fullName>
    </recommendedName>
</protein>
<reference evidence="12 13" key="1">
    <citation type="submission" date="2019-09" db="EMBL/GenBank/DDBJ databases">
        <title>Bird 10,000 Genomes (B10K) Project - Family phase.</title>
        <authorList>
            <person name="Zhang G."/>
        </authorList>
    </citation>
    <scope>NUCLEOTIDE SEQUENCE [LARGE SCALE GENOMIC DNA]</scope>
    <source>
        <strain evidence="12">B10K-DU-012-41</strain>
    </source>
</reference>
<feature type="compositionally biased region" description="Basic and acidic residues" evidence="11">
    <location>
        <begin position="34"/>
        <end position="43"/>
    </location>
</feature>
<evidence type="ECO:0000256" key="11">
    <source>
        <dbReference type="SAM" id="MobiDB-lite"/>
    </source>
</evidence>
<dbReference type="PANTHER" id="PTHR13108:SF9">
    <property type="entry name" value="CONDENSIN COMPLEX SUBUNIT 2"/>
    <property type="match status" value="1"/>
</dbReference>
<evidence type="ECO:0000256" key="1">
    <source>
        <dbReference type="ARBA" id="ARBA00004286"/>
    </source>
</evidence>
<name>A0A7L3E423_9PASS</name>
<evidence type="ECO:0000256" key="5">
    <source>
        <dbReference type="ARBA" id="ARBA00022454"/>
    </source>
</evidence>
<accession>A0A7L3E423</accession>
<keyword evidence="7" id="KW-0132">Cell division</keyword>
<dbReference type="GO" id="GO:0000796">
    <property type="term" value="C:condensin complex"/>
    <property type="evidence" value="ECO:0007669"/>
    <property type="project" value="InterPro"/>
</dbReference>
<evidence type="ECO:0000256" key="2">
    <source>
        <dbReference type="ARBA" id="ARBA00004496"/>
    </source>
</evidence>
<keyword evidence="13" id="KW-1185">Reference proteome</keyword>